<keyword evidence="2" id="KW-1133">Transmembrane helix</keyword>
<gene>
    <name evidence="3" type="ORF">F7D09_1761</name>
</gene>
<name>A0A6I1GDV9_9BIFI</name>
<evidence type="ECO:0000256" key="2">
    <source>
        <dbReference type="SAM" id="Phobius"/>
    </source>
</evidence>
<feature type="transmembrane region" description="Helical" evidence="2">
    <location>
        <begin position="38"/>
        <end position="61"/>
    </location>
</feature>
<keyword evidence="2" id="KW-0472">Membrane</keyword>
<dbReference type="Pfam" id="PF05108">
    <property type="entry name" value="T7SS_ESX1_EccB"/>
    <property type="match status" value="1"/>
</dbReference>
<evidence type="ECO:0000313" key="3">
    <source>
        <dbReference type="EMBL" id="KAB7789715.1"/>
    </source>
</evidence>
<dbReference type="PANTHER" id="PTHR40765:SF2">
    <property type="entry name" value="ESX-2 SECRETION SYSTEM ATPASE ECCB2"/>
    <property type="match status" value="1"/>
</dbReference>
<feature type="region of interest" description="Disordered" evidence="1">
    <location>
        <begin position="467"/>
        <end position="524"/>
    </location>
</feature>
<dbReference type="NCBIfam" id="TIGR03919">
    <property type="entry name" value="T7SS_EccB"/>
    <property type="match status" value="1"/>
</dbReference>
<dbReference type="PANTHER" id="PTHR40765">
    <property type="entry name" value="ESX-2 SECRETION SYSTEM ATPASE ECCB2"/>
    <property type="match status" value="1"/>
</dbReference>
<dbReference type="InterPro" id="IPR044857">
    <property type="entry name" value="T7SS_EccB_R1"/>
</dbReference>
<dbReference type="GO" id="GO:0005576">
    <property type="term" value="C:extracellular region"/>
    <property type="evidence" value="ECO:0007669"/>
    <property type="project" value="TreeGrafter"/>
</dbReference>
<evidence type="ECO:0000256" key="1">
    <source>
        <dbReference type="SAM" id="MobiDB-lite"/>
    </source>
</evidence>
<keyword evidence="2" id="KW-0812">Transmembrane</keyword>
<dbReference type="RefSeq" id="WP_152235144.1">
    <property type="nucleotide sequence ID" value="NZ_JBHSKZ010000021.1"/>
</dbReference>
<dbReference type="Proteomes" id="UP000441772">
    <property type="component" value="Unassembled WGS sequence"/>
</dbReference>
<comment type="caution">
    <text evidence="3">The sequence shown here is derived from an EMBL/GenBank/DDBJ whole genome shotgun (WGS) entry which is preliminary data.</text>
</comment>
<evidence type="ECO:0000313" key="4">
    <source>
        <dbReference type="Proteomes" id="UP000441772"/>
    </source>
</evidence>
<proteinExistence type="predicted"/>
<organism evidence="3 4">
    <name type="scientific">Bifidobacterium leontopitheci</name>
    <dbReference type="NCBI Taxonomy" id="2650774"/>
    <lineage>
        <taxon>Bacteria</taxon>
        <taxon>Bacillati</taxon>
        <taxon>Actinomycetota</taxon>
        <taxon>Actinomycetes</taxon>
        <taxon>Bifidobacteriales</taxon>
        <taxon>Bifidobacteriaceae</taxon>
        <taxon>Bifidobacterium</taxon>
    </lineage>
</organism>
<dbReference type="InterPro" id="IPR007795">
    <property type="entry name" value="T7SS_EccB"/>
</dbReference>
<dbReference type="Gene3D" id="3.30.2390.20">
    <property type="entry name" value="Type VII secretion system EccB, repeat 1 domain"/>
    <property type="match status" value="1"/>
</dbReference>
<keyword evidence="4" id="KW-1185">Reference proteome</keyword>
<accession>A0A6I1GDV9</accession>
<reference evidence="3 4" key="1">
    <citation type="submission" date="2019-09" db="EMBL/GenBank/DDBJ databases">
        <title>Characterization of the phylogenetic diversity of two novel species belonging to the genus Bifidobacterium: Bifidobacterium cebidarum sp. nov. and Bifidobacterium leontopitheci sp. nov.</title>
        <authorList>
            <person name="Lugli G.A."/>
            <person name="Duranti S."/>
            <person name="Milani C."/>
            <person name="Turroni F."/>
            <person name="Ventura M."/>
        </authorList>
    </citation>
    <scope>NUCLEOTIDE SEQUENCE [LARGE SCALE GENOMIC DNA]</scope>
    <source>
        <strain evidence="3 4">LMG 31471</strain>
    </source>
</reference>
<dbReference type="AlphaFoldDB" id="A0A6I1GDV9"/>
<protein>
    <submittedName>
        <fullName evidence="3">Type VII secretion protein EccB</fullName>
    </submittedName>
</protein>
<sequence>MANKKDLQEAQNYSRARLITAFTSGMPDGKELTPRKGLMPVAVSIGLTAVMVLISVFYGIISPGLPSDWGNNKLIVGKDTASRFVSVDGVLHPVINTTSARLLIPASEYRVITVDDKELEGIPVGSSVGIVGAPDILPNRSRLASRHMVSCLADDQGATASVVTDDPSAWRKAGDAQATLVNVDGTGYLIIDGTRHRLPKDPSTRDAVLRILGVGQLALDRAPKASVQWLDLFAGGSDLGTMSIPGAGDDIEVDGRTYVVGTLIADPSNDSTMYVVLKDGTLAPLSGLALDMYQLNDEGAQPPVTMTPQEQQQAGFRNASASVVPDDWPTRKLTALSAPRGGMCVALDTAVENGEAGKDDPSAGIHLVTFADPATAPKPSDSGVSVQNASGALLRAVPTPGATSGTLYVVDGTGVAYPVPDDDTETLKRLGFQTGDVTEIPRAWINVFRTGVSLSSKDASLQISAQNDAVRNDDEQTGDKQTGAEQTGGDARHGNGSGRSTAPGGEGEGSDAARDSGDGGSAGD</sequence>
<dbReference type="EMBL" id="WBVT01000034">
    <property type="protein sequence ID" value="KAB7789715.1"/>
    <property type="molecule type" value="Genomic_DNA"/>
</dbReference>